<evidence type="ECO:0000313" key="2">
    <source>
        <dbReference type="EMBL" id="OFI33396.1"/>
    </source>
</evidence>
<accession>A0A1E8FC82</accession>
<comment type="caution">
    <text evidence="2">The sequence shown here is derived from an EMBL/GenBank/DDBJ whole genome shotgun (WGS) entry which is preliminary data.</text>
</comment>
<feature type="signal peptide" evidence="1">
    <location>
        <begin position="1"/>
        <end position="34"/>
    </location>
</feature>
<organism evidence="2 3">
    <name type="scientific">Alteromonas lipolytica</name>
    <dbReference type="NCBI Taxonomy" id="1856405"/>
    <lineage>
        <taxon>Bacteria</taxon>
        <taxon>Pseudomonadati</taxon>
        <taxon>Pseudomonadota</taxon>
        <taxon>Gammaproteobacteria</taxon>
        <taxon>Alteromonadales</taxon>
        <taxon>Alteromonadaceae</taxon>
        <taxon>Alteromonas/Salinimonas group</taxon>
        <taxon>Alteromonas</taxon>
    </lineage>
</organism>
<keyword evidence="3" id="KW-1185">Reference proteome</keyword>
<name>A0A1E8FC82_9ALTE</name>
<dbReference type="STRING" id="1856405.BFC17_03800"/>
<gene>
    <name evidence="2" type="ORF">BFC17_03800</name>
</gene>
<evidence type="ECO:0000313" key="3">
    <source>
        <dbReference type="Proteomes" id="UP000176037"/>
    </source>
</evidence>
<dbReference type="AlphaFoldDB" id="A0A1E8FC82"/>
<reference evidence="2 3" key="1">
    <citation type="submission" date="2016-09" db="EMBL/GenBank/DDBJ databases">
        <title>Alteromonas lipolytica, a new species isolated from sea water.</title>
        <authorList>
            <person name="Wu Y.-H."/>
            <person name="Cheng H."/>
            <person name="Xu X.-W."/>
        </authorList>
    </citation>
    <scope>NUCLEOTIDE SEQUENCE [LARGE SCALE GENOMIC DNA]</scope>
    <source>
        <strain evidence="2 3">JW12</strain>
    </source>
</reference>
<dbReference type="Proteomes" id="UP000176037">
    <property type="component" value="Unassembled WGS sequence"/>
</dbReference>
<sequence length="243" mass="26895">MESIMLVTSFFRAQCLTRICTLTASLVLCQSALAASLEQEPFWQASVGYWSSENTYMDGQYKPKIPHYQTLNAIATEGDTVTSEERKFYPPGAFAAKALGLDIPEDKGVQLVQVTRGVAKEDASHVEFAPLNRYSHNQRTWLDSVSEDSAMMTVAYKDSGEIAYKMLITVPTANSRITASLGINGHYAAKAEETPLRGVSVFSATRITQQDFEELTQQLQQQYQVGSIVTIDEQGNYQASPIK</sequence>
<keyword evidence="1" id="KW-0732">Signal</keyword>
<proteinExistence type="predicted"/>
<feature type="chain" id="PRO_5009213985" evidence="1">
    <location>
        <begin position="35"/>
        <end position="243"/>
    </location>
</feature>
<dbReference type="EMBL" id="MJIC01000015">
    <property type="protein sequence ID" value="OFI33396.1"/>
    <property type="molecule type" value="Genomic_DNA"/>
</dbReference>
<protein>
    <submittedName>
        <fullName evidence="2">Uncharacterized protein</fullName>
    </submittedName>
</protein>
<evidence type="ECO:0000256" key="1">
    <source>
        <dbReference type="SAM" id="SignalP"/>
    </source>
</evidence>